<dbReference type="EMBL" id="CP063845">
    <property type="protein sequence ID" value="UFP95672.1"/>
    <property type="molecule type" value="Genomic_DNA"/>
</dbReference>
<evidence type="ECO:0000256" key="1">
    <source>
        <dbReference type="ARBA" id="ARBA00022801"/>
    </source>
</evidence>
<keyword evidence="5" id="KW-1185">Reference proteome</keyword>
<dbReference type="RefSeq" id="WP_230842895.1">
    <property type="nucleotide sequence ID" value="NZ_CP063845.1"/>
</dbReference>
<dbReference type="SUPFAM" id="SSF53474">
    <property type="entry name" value="alpha/beta-Hydrolases"/>
    <property type="match status" value="1"/>
</dbReference>
<evidence type="ECO:0000313" key="4">
    <source>
        <dbReference type="EMBL" id="UFP95672.1"/>
    </source>
</evidence>
<keyword evidence="2" id="KW-0442">Lipid degradation</keyword>
<organism evidence="4 5">
    <name type="scientific">Gloeobacter morelensis MG652769</name>
    <dbReference type="NCBI Taxonomy" id="2781736"/>
    <lineage>
        <taxon>Bacteria</taxon>
        <taxon>Bacillati</taxon>
        <taxon>Cyanobacteriota</taxon>
        <taxon>Cyanophyceae</taxon>
        <taxon>Gloeobacterales</taxon>
        <taxon>Gloeobacteraceae</taxon>
        <taxon>Gloeobacter</taxon>
        <taxon>Gloeobacter morelensis</taxon>
    </lineage>
</organism>
<dbReference type="Proteomes" id="UP001054846">
    <property type="component" value="Chromosome"/>
</dbReference>
<reference evidence="4 5" key="1">
    <citation type="journal article" date="2021" name="Genome Biol. Evol.">
        <title>Complete Genome Sequencing of a Novel Gloeobacter Species from a Waterfall Cave in Mexico.</title>
        <authorList>
            <person name="Saw J.H."/>
            <person name="Cardona T."/>
            <person name="Montejano G."/>
        </authorList>
    </citation>
    <scope>NUCLEOTIDE SEQUENCE [LARGE SCALE GENOMIC DNA]</scope>
    <source>
        <strain evidence="4">MG652769</strain>
    </source>
</reference>
<keyword evidence="3" id="KW-0443">Lipid metabolism</keyword>
<dbReference type="PANTHER" id="PTHR10272">
    <property type="entry name" value="PLATELET-ACTIVATING FACTOR ACETYLHYDROLASE"/>
    <property type="match status" value="1"/>
</dbReference>
<gene>
    <name evidence="4" type="ORF">ISF26_05380</name>
</gene>
<evidence type="ECO:0000256" key="2">
    <source>
        <dbReference type="ARBA" id="ARBA00022963"/>
    </source>
</evidence>
<evidence type="ECO:0000313" key="5">
    <source>
        <dbReference type="Proteomes" id="UP001054846"/>
    </source>
</evidence>
<dbReference type="PANTHER" id="PTHR10272:SF13">
    <property type="entry name" value="POLY(ETHYLENE TEREPHTHALATE) HYDROLASE"/>
    <property type="match status" value="1"/>
</dbReference>
<accession>A0ABY3PPP2</accession>
<keyword evidence="1" id="KW-0378">Hydrolase</keyword>
<evidence type="ECO:0008006" key="6">
    <source>
        <dbReference type="Google" id="ProtNLM"/>
    </source>
</evidence>
<dbReference type="Gene3D" id="3.40.50.1820">
    <property type="entry name" value="alpha/beta hydrolase"/>
    <property type="match status" value="1"/>
</dbReference>
<proteinExistence type="predicted"/>
<sequence length="354" mass="39196">MQSLSFANPRRSQYAFFEGQNWATVNADIYLPQGLTGPAPLVIICPELGSNRRTFAYVAQHLASRGFAVAAIEQPGANTEAVERAFAGDYTIQGSVQFVARPMYVSMLLDELQRLSDFDPLWKGRLDMTRIGALGHSWGGYTVLALAGANIDYNFVRRICNIKNQLVVLVNPSVLLQCVLDSNPLPEIDLKDTRIKAVFGVNPLATAVSGPTGIAQIQIPTMILTASEDIFSRPVSEQINPFRWLTTKNKYLVLARNATHFTPTLSQKATDSAFNLPEWMLGPPPEQMFGALNALSTAFFKTYLEGAERYAAYLSEDYVRTLGQEPMKFSLVTALDEGIKQRLEAQFLKYVGEP</sequence>
<protein>
    <recommendedName>
        <fullName evidence="6">Dienelactone hydrolase</fullName>
    </recommendedName>
</protein>
<dbReference type="InterPro" id="IPR029058">
    <property type="entry name" value="AB_hydrolase_fold"/>
</dbReference>
<name>A0ABY3PPP2_9CYAN</name>
<evidence type="ECO:0000256" key="3">
    <source>
        <dbReference type="ARBA" id="ARBA00023098"/>
    </source>
</evidence>